<gene>
    <name evidence="2" type="ORF">Tco_0895001</name>
</gene>
<evidence type="ECO:0000256" key="1">
    <source>
        <dbReference type="SAM" id="MobiDB-lite"/>
    </source>
</evidence>
<accession>A0ABQ5CJL1</accession>
<proteinExistence type="predicted"/>
<evidence type="ECO:0000313" key="3">
    <source>
        <dbReference type="Proteomes" id="UP001151760"/>
    </source>
</evidence>
<reference evidence="2" key="1">
    <citation type="journal article" date="2022" name="Int. J. Mol. Sci.">
        <title>Draft Genome of Tanacetum Coccineum: Genomic Comparison of Closely Related Tanacetum-Family Plants.</title>
        <authorList>
            <person name="Yamashiro T."/>
            <person name="Shiraishi A."/>
            <person name="Nakayama K."/>
            <person name="Satake H."/>
        </authorList>
    </citation>
    <scope>NUCLEOTIDE SEQUENCE</scope>
</reference>
<sequence length="347" mass="39414">MHLGRAFRMLRMHRGPYVEALELRSARGPEATGLARGVIGKNIAPEGRALTLWEVPMLVRGRCCSLTSWLTEKDDGIAENCPRNKCKRWSNGFAPKQERQLYNKKKLDGHTKELPQLKEWVYAGNQHCATEASYITQAHALLGIKVVNSWATKLRIIGGSVCVLLKEKTEEGDDALIVCERDEERVRVNVRDLCFDMCECWNIKTWGNTYASQNHNVDCYMKPTSGPSDAMRLPSASAIRVSLNRNLIHKDGDGDALFQLKSDSLPHAHAQTTKTYYKHRDSRIMKAQELKTKTSAQTLIYKIFLQRYQVYQGRLLASFQDDAKYEHVGQDTRSQGGKDDQDGRIKI</sequence>
<evidence type="ECO:0000313" key="2">
    <source>
        <dbReference type="EMBL" id="GJT25064.1"/>
    </source>
</evidence>
<organism evidence="2 3">
    <name type="scientific">Tanacetum coccineum</name>
    <dbReference type="NCBI Taxonomy" id="301880"/>
    <lineage>
        <taxon>Eukaryota</taxon>
        <taxon>Viridiplantae</taxon>
        <taxon>Streptophyta</taxon>
        <taxon>Embryophyta</taxon>
        <taxon>Tracheophyta</taxon>
        <taxon>Spermatophyta</taxon>
        <taxon>Magnoliopsida</taxon>
        <taxon>eudicotyledons</taxon>
        <taxon>Gunneridae</taxon>
        <taxon>Pentapetalae</taxon>
        <taxon>asterids</taxon>
        <taxon>campanulids</taxon>
        <taxon>Asterales</taxon>
        <taxon>Asteraceae</taxon>
        <taxon>Asteroideae</taxon>
        <taxon>Anthemideae</taxon>
        <taxon>Anthemidinae</taxon>
        <taxon>Tanacetum</taxon>
    </lineage>
</organism>
<feature type="region of interest" description="Disordered" evidence="1">
    <location>
        <begin position="328"/>
        <end position="347"/>
    </location>
</feature>
<protein>
    <submittedName>
        <fullName evidence="2">Uncharacterized protein</fullName>
    </submittedName>
</protein>
<reference evidence="2" key="2">
    <citation type="submission" date="2022-01" db="EMBL/GenBank/DDBJ databases">
        <authorList>
            <person name="Yamashiro T."/>
            <person name="Shiraishi A."/>
            <person name="Satake H."/>
            <person name="Nakayama K."/>
        </authorList>
    </citation>
    <scope>NUCLEOTIDE SEQUENCE</scope>
</reference>
<comment type="caution">
    <text evidence="2">The sequence shown here is derived from an EMBL/GenBank/DDBJ whole genome shotgun (WGS) entry which is preliminary data.</text>
</comment>
<keyword evidence="3" id="KW-1185">Reference proteome</keyword>
<dbReference type="EMBL" id="BQNB010014185">
    <property type="protein sequence ID" value="GJT25064.1"/>
    <property type="molecule type" value="Genomic_DNA"/>
</dbReference>
<name>A0ABQ5CJL1_9ASTR</name>
<dbReference type="Proteomes" id="UP001151760">
    <property type="component" value="Unassembled WGS sequence"/>
</dbReference>